<evidence type="ECO:0000313" key="1">
    <source>
        <dbReference type="EMBL" id="KAI4384146.1"/>
    </source>
</evidence>
<reference evidence="2" key="1">
    <citation type="journal article" date="2023" name="Front. Plant Sci.">
        <title>Chromosomal-level genome assembly of Melastoma candidum provides insights into trichome evolution.</title>
        <authorList>
            <person name="Zhong Y."/>
            <person name="Wu W."/>
            <person name="Sun C."/>
            <person name="Zou P."/>
            <person name="Liu Y."/>
            <person name="Dai S."/>
            <person name="Zhou R."/>
        </authorList>
    </citation>
    <scope>NUCLEOTIDE SEQUENCE [LARGE SCALE GENOMIC DNA]</scope>
</reference>
<proteinExistence type="predicted"/>
<accession>A0ACB9S0Z6</accession>
<sequence>MEEWTWPPPTKSSPFTALPTSKTQNLAKPQFQYPIRFLHVTAETPDGVFSALPDDILTRIAASFSHPNLKSASLVCRSWRDSLLPLRQAMLFLRWGKSFKHGRAGVRPNVDKALDSFLKGAALGSTLAMVDAGLLYWEIGDKVKAVEMYERAALLGDASAMCNLGISFLQEPKRPQEAVKWLAMASKSGNMRAQYQLALCLHRGCGLDRNLGEAARWYLKAAEGGYIRAMYNVALCYSFGEGFRQNRHRARSWMKRAADAGHSKAQYEHGLNLFSQGDMTKAGVYLELATRAGERAAIHVKNVILQQLSVPSRDRVMFLADSWRTSPSIR</sequence>
<evidence type="ECO:0000313" key="2">
    <source>
        <dbReference type="Proteomes" id="UP001057402"/>
    </source>
</evidence>
<protein>
    <submittedName>
        <fullName evidence="1">Uncharacterized protein</fullName>
    </submittedName>
</protein>
<name>A0ACB9S0Z6_9MYRT</name>
<gene>
    <name evidence="1" type="ORF">MLD38_002334</name>
</gene>
<dbReference type="Proteomes" id="UP001057402">
    <property type="component" value="Chromosome 2"/>
</dbReference>
<keyword evidence="2" id="KW-1185">Reference proteome</keyword>
<comment type="caution">
    <text evidence="1">The sequence shown here is derived from an EMBL/GenBank/DDBJ whole genome shotgun (WGS) entry which is preliminary data.</text>
</comment>
<organism evidence="1 2">
    <name type="scientific">Melastoma candidum</name>
    <dbReference type="NCBI Taxonomy" id="119954"/>
    <lineage>
        <taxon>Eukaryota</taxon>
        <taxon>Viridiplantae</taxon>
        <taxon>Streptophyta</taxon>
        <taxon>Embryophyta</taxon>
        <taxon>Tracheophyta</taxon>
        <taxon>Spermatophyta</taxon>
        <taxon>Magnoliopsida</taxon>
        <taxon>eudicotyledons</taxon>
        <taxon>Gunneridae</taxon>
        <taxon>Pentapetalae</taxon>
        <taxon>rosids</taxon>
        <taxon>malvids</taxon>
        <taxon>Myrtales</taxon>
        <taxon>Melastomataceae</taxon>
        <taxon>Melastomatoideae</taxon>
        <taxon>Melastomateae</taxon>
        <taxon>Melastoma</taxon>
    </lineage>
</organism>
<dbReference type="EMBL" id="CM042881">
    <property type="protein sequence ID" value="KAI4384146.1"/>
    <property type="molecule type" value="Genomic_DNA"/>
</dbReference>